<reference evidence="1 2" key="1">
    <citation type="submission" date="2007-08" db="EMBL/GenBank/DDBJ databases">
        <authorList>
            <consortium name="The Citrobacter koseri Genome Sequencing Project"/>
            <person name="McClelland M."/>
            <person name="Sanderson E.K."/>
            <person name="Porwollik S."/>
            <person name="Spieth J."/>
            <person name="Clifton W.S."/>
            <person name="Latreille P."/>
            <person name="Courtney L."/>
            <person name="Wang C."/>
            <person name="Pepin K."/>
            <person name="Bhonagiri V."/>
            <person name="Nash W."/>
            <person name="Johnson M."/>
            <person name="Thiruvilangam P."/>
            <person name="Wilson R."/>
        </authorList>
    </citation>
    <scope>NUCLEOTIDE SEQUENCE [LARGE SCALE GENOMIC DNA]</scope>
    <source>
        <strain evidence="2">ATCC BAA-895 / CDC 4225-83 / SGSC4696</strain>
    </source>
</reference>
<dbReference type="KEGG" id="cko:CKO_04168"/>
<dbReference type="HOGENOM" id="CLU_3041783_0_0_6"/>
<dbReference type="EMBL" id="CP000822">
    <property type="protein sequence ID" value="ABV15233.1"/>
    <property type="molecule type" value="Genomic_DNA"/>
</dbReference>
<accession>A8AP19</accession>
<evidence type="ECO:0000313" key="2">
    <source>
        <dbReference type="Proteomes" id="UP000008148"/>
    </source>
</evidence>
<evidence type="ECO:0000313" key="1">
    <source>
        <dbReference type="EMBL" id="ABV15233.1"/>
    </source>
</evidence>
<dbReference type="Proteomes" id="UP000008148">
    <property type="component" value="Chromosome"/>
</dbReference>
<organism evidence="1 2">
    <name type="scientific">Citrobacter koseri (strain ATCC BAA-895 / CDC 4225-83 / SGSC4696)</name>
    <dbReference type="NCBI Taxonomy" id="290338"/>
    <lineage>
        <taxon>Bacteria</taxon>
        <taxon>Pseudomonadati</taxon>
        <taxon>Pseudomonadota</taxon>
        <taxon>Gammaproteobacteria</taxon>
        <taxon>Enterobacterales</taxon>
        <taxon>Enterobacteriaceae</taxon>
        <taxon>Citrobacter</taxon>
    </lineage>
</organism>
<keyword evidence="2" id="KW-1185">Reference proteome</keyword>
<name>A8AP19_CITK8</name>
<proteinExistence type="predicted"/>
<protein>
    <submittedName>
        <fullName evidence="1">Uncharacterized protein</fullName>
    </submittedName>
</protein>
<dbReference type="AlphaFoldDB" id="A8AP19"/>
<sequence length="54" mass="6548">MVDQQVYYRLLACRFHLFSPHHSMNARIMRAHRQEITALPLFLKEYSRTSRTLL</sequence>
<gene>
    <name evidence="1" type="ordered locus">CKO_04168</name>
</gene>